<name>E9DJ78_COCPS</name>
<dbReference type="EMBL" id="GL636514">
    <property type="protein sequence ID" value="EFW13529.1"/>
    <property type="molecule type" value="Genomic_DNA"/>
</dbReference>
<evidence type="ECO:0000313" key="1">
    <source>
        <dbReference type="EMBL" id="EFW13529.1"/>
    </source>
</evidence>
<reference evidence="2" key="2">
    <citation type="submission" date="2010-03" db="EMBL/GenBank/DDBJ databases">
        <title>The genome sequence of Coccidioides posadasii strain Silveira.</title>
        <authorList>
            <consortium name="The Broad Institute Genome Sequencing Center for Infectious Disease"/>
            <person name="Neafsey D."/>
            <person name="Orbach M."/>
            <person name="Henn M.R."/>
            <person name="Cole G.T."/>
            <person name="Galgiani J."/>
            <person name="Gardner M.J."/>
            <person name="Kirkland T.N."/>
            <person name="Taylor J.W."/>
            <person name="Young S.K."/>
            <person name="Zeng Q."/>
            <person name="Koehrsen M."/>
            <person name="Alvarado L."/>
            <person name="Berlin A."/>
            <person name="Borenstein D."/>
            <person name="Chapman S.B."/>
            <person name="Chen Z."/>
            <person name="Engels R."/>
            <person name="Freedman E."/>
            <person name="Gellesch M."/>
            <person name="Goldberg J."/>
            <person name="Griggs A."/>
            <person name="Gujja S."/>
            <person name="Heilman E."/>
            <person name="Heiman D."/>
            <person name="Howarth C."/>
            <person name="Jen D."/>
            <person name="Larson L."/>
            <person name="Mehta T."/>
            <person name="Neiman D."/>
            <person name="Park D."/>
            <person name="Pearson M."/>
            <person name="Richards J."/>
            <person name="Roberts A."/>
            <person name="Saif S."/>
            <person name="Shea T."/>
            <person name="Shenoy N."/>
            <person name="Sisk P."/>
            <person name="Stolte C."/>
            <person name="Sykes S."/>
            <person name="Walk T."/>
            <person name="White J."/>
            <person name="Yandava C."/>
            <person name="Haas B."/>
            <person name="Nusbaum C."/>
            <person name="Birren B."/>
        </authorList>
    </citation>
    <scope>NUCLEOTIDE SEQUENCE [LARGE SCALE GENOMIC DNA]</scope>
    <source>
        <strain evidence="2">RMSCC 757 / Silveira</strain>
    </source>
</reference>
<proteinExistence type="predicted"/>
<reference evidence="2" key="1">
    <citation type="journal article" date="2010" name="Genome Res.">
        <title>Population genomic sequencing of Coccidioides fungi reveals recent hybridization and transposon control.</title>
        <authorList>
            <person name="Neafsey D.E."/>
            <person name="Barker B.M."/>
            <person name="Sharpton T.J."/>
            <person name="Stajich J.E."/>
            <person name="Park D.J."/>
            <person name="Whiston E."/>
            <person name="Hung C.-Y."/>
            <person name="McMahan C."/>
            <person name="White J."/>
            <person name="Sykes S."/>
            <person name="Heiman D."/>
            <person name="Young S."/>
            <person name="Zeng Q."/>
            <person name="Abouelleil A."/>
            <person name="Aftuck L."/>
            <person name="Bessette D."/>
            <person name="Brown A."/>
            <person name="FitzGerald M."/>
            <person name="Lui A."/>
            <person name="Macdonald J.P."/>
            <person name="Priest M."/>
            <person name="Orbach M.J."/>
            <person name="Galgiani J.N."/>
            <person name="Kirkland T.N."/>
            <person name="Cole G.T."/>
            <person name="Birren B.W."/>
            <person name="Henn M.R."/>
            <person name="Taylor J.W."/>
            <person name="Rounsley S.D."/>
        </authorList>
    </citation>
    <scope>NUCLEOTIDE SEQUENCE [LARGE SCALE GENOMIC DNA]</scope>
    <source>
        <strain evidence="2">RMSCC 757 / Silveira</strain>
    </source>
</reference>
<evidence type="ECO:0000313" key="2">
    <source>
        <dbReference type="Proteomes" id="UP000002497"/>
    </source>
</evidence>
<gene>
    <name evidence="1" type="ORF">CPSG_09877</name>
</gene>
<dbReference type="HOGENOM" id="CLU_3032218_0_0_1"/>
<protein>
    <submittedName>
        <fullName evidence="1">Uncharacterized protein</fullName>
    </submittedName>
</protein>
<accession>E9DJ78</accession>
<dbReference type="AlphaFoldDB" id="E9DJ78"/>
<sequence length="55" mass="6767">MEAKTSKRTVWLGMRCLLDLRSAKAKKKHDSRLRHKRLRRRTEFKWIECFVQSFC</sequence>
<keyword evidence="2" id="KW-1185">Reference proteome</keyword>
<dbReference type="VEuPathDB" id="FungiDB:CPSG_09877"/>
<dbReference type="Proteomes" id="UP000002497">
    <property type="component" value="Unassembled WGS sequence"/>
</dbReference>
<organism evidence="2">
    <name type="scientific">Coccidioides posadasii (strain RMSCC 757 / Silveira)</name>
    <name type="common">Valley fever fungus</name>
    <dbReference type="NCBI Taxonomy" id="443226"/>
    <lineage>
        <taxon>Eukaryota</taxon>
        <taxon>Fungi</taxon>
        <taxon>Dikarya</taxon>
        <taxon>Ascomycota</taxon>
        <taxon>Pezizomycotina</taxon>
        <taxon>Eurotiomycetes</taxon>
        <taxon>Eurotiomycetidae</taxon>
        <taxon>Onygenales</taxon>
        <taxon>Onygenaceae</taxon>
        <taxon>Coccidioides</taxon>
    </lineage>
</organism>